<evidence type="ECO:0000313" key="19">
    <source>
        <dbReference type="RefSeq" id="XP_017660090.1"/>
    </source>
</evidence>
<evidence type="ECO:0000259" key="17">
    <source>
        <dbReference type="Pfam" id="PF22421"/>
    </source>
</evidence>
<dbReference type="PANTHER" id="PTHR11766:SF0">
    <property type="entry name" value="TYROSINE--TRNA LIGASE, MITOCHONDRIAL"/>
    <property type="match status" value="1"/>
</dbReference>
<evidence type="ECO:0000256" key="10">
    <source>
        <dbReference type="ARBA" id="ARBA00022946"/>
    </source>
</evidence>
<dbReference type="GO" id="GO:0006437">
    <property type="term" value="P:tyrosyl-tRNA aminoacylation"/>
    <property type="evidence" value="ECO:0007669"/>
    <property type="project" value="InterPro"/>
</dbReference>
<dbReference type="PANTHER" id="PTHR11766">
    <property type="entry name" value="TYROSYL-TRNA SYNTHETASE"/>
    <property type="match status" value="1"/>
</dbReference>
<comment type="similarity">
    <text evidence="3 15">Belongs to the class-I aminoacyl-tRNA synthetase family.</text>
</comment>
<protein>
    <recommendedName>
        <fullName evidence="15">Tyrosine--tRNA ligase</fullName>
        <ecNumber evidence="15">6.1.1.1</ecNumber>
    </recommendedName>
    <alternativeName>
        <fullName evidence="15">Tyrosyl-tRNA synthetase</fullName>
    </alternativeName>
</protein>
<dbReference type="AlphaFoldDB" id="A0A6J0GDJ5"/>
<dbReference type="GO" id="GO:0005759">
    <property type="term" value="C:mitochondrial matrix"/>
    <property type="evidence" value="ECO:0007669"/>
    <property type="project" value="UniProtKB-SubCell"/>
</dbReference>
<evidence type="ECO:0000256" key="14">
    <source>
        <dbReference type="PROSITE-ProRule" id="PRU00182"/>
    </source>
</evidence>
<dbReference type="InterPro" id="IPR036986">
    <property type="entry name" value="S4_RNA-bd_sf"/>
</dbReference>
<evidence type="ECO:0000256" key="11">
    <source>
        <dbReference type="ARBA" id="ARBA00023128"/>
    </source>
</evidence>
<keyword evidence="12 15" id="KW-0030">Aminoacyl-tRNA synthetase</keyword>
<dbReference type="InterPro" id="IPR001412">
    <property type="entry name" value="aa-tRNA-synth_I_CS"/>
</dbReference>
<evidence type="ECO:0000256" key="6">
    <source>
        <dbReference type="ARBA" id="ARBA00022741"/>
    </source>
</evidence>
<evidence type="ECO:0000256" key="3">
    <source>
        <dbReference type="ARBA" id="ARBA00005594"/>
    </source>
</evidence>
<dbReference type="GO" id="GO:0005524">
    <property type="term" value="F:ATP binding"/>
    <property type="evidence" value="ECO:0007669"/>
    <property type="project" value="UniProtKB-KW"/>
</dbReference>
<dbReference type="OrthoDB" id="337870at2759"/>
<dbReference type="GO" id="GO:0004831">
    <property type="term" value="F:tyrosine-tRNA ligase activity"/>
    <property type="evidence" value="ECO:0007669"/>
    <property type="project" value="UniProtKB-EC"/>
</dbReference>
<dbReference type="Pfam" id="PF00579">
    <property type="entry name" value="tRNA-synt_1b"/>
    <property type="match status" value="1"/>
</dbReference>
<dbReference type="PROSITE" id="PS50889">
    <property type="entry name" value="S4"/>
    <property type="match status" value="1"/>
</dbReference>
<dbReference type="CDD" id="cd00805">
    <property type="entry name" value="TyrRS_core"/>
    <property type="match status" value="1"/>
</dbReference>
<gene>
    <name evidence="19" type="primary">YARS2</name>
</gene>
<proteinExistence type="inferred from homology"/>
<dbReference type="CTD" id="51067"/>
<evidence type="ECO:0000256" key="9">
    <source>
        <dbReference type="ARBA" id="ARBA00022917"/>
    </source>
</evidence>
<dbReference type="EC" id="6.1.1.1" evidence="15"/>
<dbReference type="GO" id="GO:0005829">
    <property type="term" value="C:cytosol"/>
    <property type="evidence" value="ECO:0007669"/>
    <property type="project" value="TreeGrafter"/>
</dbReference>
<dbReference type="SUPFAM" id="SSF55174">
    <property type="entry name" value="Alpha-L RNA-binding motif"/>
    <property type="match status" value="1"/>
</dbReference>
<comment type="subcellular location">
    <subcellularLocation>
        <location evidence="2">Mitochondrion matrix</location>
    </subcellularLocation>
</comment>
<dbReference type="InterPro" id="IPR002305">
    <property type="entry name" value="aa-tRNA-synth_Ic"/>
</dbReference>
<dbReference type="GeneID" id="108492352"/>
<dbReference type="Gene3D" id="1.10.240.10">
    <property type="entry name" value="Tyrosyl-Transfer RNA Synthetase"/>
    <property type="match status" value="1"/>
</dbReference>
<dbReference type="NCBIfam" id="TIGR00234">
    <property type="entry name" value="tyrS"/>
    <property type="match status" value="1"/>
</dbReference>
<evidence type="ECO:0000313" key="18">
    <source>
        <dbReference type="Proteomes" id="UP000504624"/>
    </source>
</evidence>
<accession>A0A6J0GDJ5</accession>
<keyword evidence="11" id="KW-0496">Mitochondrion</keyword>
<evidence type="ECO:0000256" key="15">
    <source>
        <dbReference type="RuleBase" id="RU361234"/>
    </source>
</evidence>
<evidence type="ECO:0000256" key="13">
    <source>
        <dbReference type="ARBA" id="ARBA00048248"/>
    </source>
</evidence>
<organism evidence="18 19">
    <name type="scientific">Lepidothrix coronata</name>
    <name type="common">blue-crowned manakin</name>
    <dbReference type="NCBI Taxonomy" id="321398"/>
    <lineage>
        <taxon>Eukaryota</taxon>
        <taxon>Metazoa</taxon>
        <taxon>Chordata</taxon>
        <taxon>Craniata</taxon>
        <taxon>Vertebrata</taxon>
        <taxon>Euteleostomi</taxon>
        <taxon>Archelosauria</taxon>
        <taxon>Archosauria</taxon>
        <taxon>Dinosauria</taxon>
        <taxon>Saurischia</taxon>
        <taxon>Theropoda</taxon>
        <taxon>Coelurosauria</taxon>
        <taxon>Aves</taxon>
        <taxon>Neognathae</taxon>
        <taxon>Neoaves</taxon>
        <taxon>Telluraves</taxon>
        <taxon>Australaves</taxon>
        <taxon>Passeriformes</taxon>
        <taxon>Pipridae</taxon>
        <taxon>Lepidothrix</taxon>
    </lineage>
</organism>
<dbReference type="Pfam" id="PF22421">
    <property type="entry name" value="SYY_C-terminal"/>
    <property type="match status" value="1"/>
</dbReference>
<name>A0A6J0GDJ5_9PASS</name>
<dbReference type="Proteomes" id="UP000504624">
    <property type="component" value="Unplaced"/>
</dbReference>
<dbReference type="InterPro" id="IPR014729">
    <property type="entry name" value="Rossmann-like_a/b/a_fold"/>
</dbReference>
<evidence type="ECO:0000256" key="1">
    <source>
        <dbReference type="ARBA" id="ARBA00002025"/>
    </source>
</evidence>
<comment type="function">
    <text evidence="1">Catalyzes the attachment of tyrosine to tRNA(Tyr) in a two-step reaction: tyrosine is first activated by ATP to form Tyr-AMP and then transferred to the acceptor end of tRNA(Tyr).</text>
</comment>
<dbReference type="FunFam" id="1.10.240.10:FF:000001">
    <property type="entry name" value="Tyrosine--tRNA ligase"/>
    <property type="match status" value="1"/>
</dbReference>
<keyword evidence="6 15" id="KW-0547">Nucleotide-binding</keyword>
<dbReference type="FunFam" id="3.10.290.10:FF:000017">
    <property type="entry name" value="Tyrosine--tRNA ligase"/>
    <property type="match status" value="1"/>
</dbReference>
<dbReference type="Gene3D" id="3.10.290.10">
    <property type="entry name" value="RNA-binding S4 domain"/>
    <property type="match status" value="1"/>
</dbReference>
<keyword evidence="8 14" id="KW-0694">RNA-binding</keyword>
<dbReference type="PROSITE" id="PS00178">
    <property type="entry name" value="AA_TRNA_LIGASE_I"/>
    <property type="match status" value="1"/>
</dbReference>
<keyword evidence="10" id="KW-0809">Transit peptide</keyword>
<dbReference type="InterPro" id="IPR024088">
    <property type="entry name" value="Tyr-tRNA-ligase_bac-type"/>
</dbReference>
<dbReference type="PRINTS" id="PR01040">
    <property type="entry name" value="TRNASYNTHTYR"/>
</dbReference>
<comment type="catalytic activity">
    <reaction evidence="13 15">
        <text>tRNA(Tyr) + L-tyrosine + ATP = L-tyrosyl-tRNA(Tyr) + AMP + diphosphate + H(+)</text>
        <dbReference type="Rhea" id="RHEA:10220"/>
        <dbReference type="Rhea" id="RHEA-COMP:9706"/>
        <dbReference type="Rhea" id="RHEA-COMP:9707"/>
        <dbReference type="ChEBI" id="CHEBI:15378"/>
        <dbReference type="ChEBI" id="CHEBI:30616"/>
        <dbReference type="ChEBI" id="CHEBI:33019"/>
        <dbReference type="ChEBI" id="CHEBI:58315"/>
        <dbReference type="ChEBI" id="CHEBI:78442"/>
        <dbReference type="ChEBI" id="CHEBI:78536"/>
        <dbReference type="ChEBI" id="CHEBI:456215"/>
        <dbReference type="EC" id="6.1.1.1"/>
    </reaction>
</comment>
<sequence length="618" mass="67860">MPIVPSCPCYPIPTDPPRLSHTDCPIPLILPRLSHPGCPIPLIPPRLSHPVHPASAIPPRLSHPAYPAPVFPPRLSHPVYPAPVIPPRLSHPVHSAPAIPPRLSHPAHPTPAPRAGRRRRLREPLPARSRRAPRAMAAPVVARRCGRAAGLWGGLRRAPLPPRRRAHEQPRRARGAGGLLAAQCERGLFQEVFPAQSAEEQLPALLAPGRPPLAAYCGFDPTADSLHVGHLLPVMALLHFQRAGHDVIAVVGGATARLGDPSGRERAREPLPAGTARAHARALRAGLERLFQNHRELFWDPGAGRLGRAELLDNASWLGREPLLRFLGGAGGRLRMGTLLSRQSCQARLRSADGMSLAEFLYPALQAYDFLHLHQHHGCRIQLGGHDQMGNIMSGYELVTKMTGTDVFGITVPLITSTTGDKLGKTAGNAVWLNRDKTSPFELYQFFVRQQDNVVEKYLKLFTFLPLEEIAHIMEMHAKEPEKWGPQKRLAAEVTKLVHGREGLESAKRCTKALYYSSVEALEEMSDLELQELFRQAPSAELMLEPGMSVLDLCRKANAIPDGPSGYQKITDGGVSINGNRVTNPETVLILGQHILKNGVSLLRVGKKNYYVIKWLQL</sequence>
<comment type="subunit">
    <text evidence="4">Homodimer.</text>
</comment>
<dbReference type="Gene3D" id="3.40.50.620">
    <property type="entry name" value="HUPs"/>
    <property type="match status" value="1"/>
</dbReference>
<dbReference type="InterPro" id="IPR002307">
    <property type="entry name" value="Tyr-tRNA-ligase"/>
</dbReference>
<feature type="region of interest" description="Disordered" evidence="16">
    <location>
        <begin position="95"/>
        <end position="139"/>
    </location>
</feature>
<evidence type="ECO:0000256" key="16">
    <source>
        <dbReference type="SAM" id="MobiDB-lite"/>
    </source>
</evidence>
<feature type="domain" description="Tyrosine--tRNA ligase SYY-like C-terminal" evidence="17">
    <location>
        <begin position="529"/>
        <end position="613"/>
    </location>
</feature>
<evidence type="ECO:0000256" key="12">
    <source>
        <dbReference type="ARBA" id="ARBA00023146"/>
    </source>
</evidence>
<keyword evidence="18" id="KW-1185">Reference proteome</keyword>
<dbReference type="RefSeq" id="XP_017660090.1">
    <property type="nucleotide sequence ID" value="XM_017804601.1"/>
</dbReference>
<evidence type="ECO:0000256" key="7">
    <source>
        <dbReference type="ARBA" id="ARBA00022840"/>
    </source>
</evidence>
<dbReference type="GO" id="GO:0003723">
    <property type="term" value="F:RNA binding"/>
    <property type="evidence" value="ECO:0007669"/>
    <property type="project" value="UniProtKB-KW"/>
</dbReference>
<evidence type="ECO:0000256" key="5">
    <source>
        <dbReference type="ARBA" id="ARBA00022598"/>
    </source>
</evidence>
<reference evidence="19" key="1">
    <citation type="submission" date="2025-08" db="UniProtKB">
        <authorList>
            <consortium name="RefSeq"/>
        </authorList>
    </citation>
    <scope>IDENTIFICATION</scope>
</reference>
<dbReference type="FunFam" id="3.40.50.620:FF:000107">
    <property type="entry name" value="Tyrosine--tRNA ligase"/>
    <property type="match status" value="1"/>
</dbReference>
<keyword evidence="9 15" id="KW-0648">Protein biosynthesis</keyword>
<evidence type="ECO:0000256" key="8">
    <source>
        <dbReference type="ARBA" id="ARBA00022884"/>
    </source>
</evidence>
<dbReference type="SUPFAM" id="SSF52374">
    <property type="entry name" value="Nucleotidylyl transferase"/>
    <property type="match status" value="1"/>
</dbReference>
<dbReference type="InterPro" id="IPR054608">
    <property type="entry name" value="SYY-like_C"/>
</dbReference>
<evidence type="ECO:0000256" key="2">
    <source>
        <dbReference type="ARBA" id="ARBA00004305"/>
    </source>
</evidence>
<keyword evidence="5 15" id="KW-0436">Ligase</keyword>
<evidence type="ECO:0000256" key="4">
    <source>
        <dbReference type="ARBA" id="ARBA00011738"/>
    </source>
</evidence>
<keyword evidence="7 15" id="KW-0067">ATP-binding</keyword>